<evidence type="ECO:0000313" key="2">
    <source>
        <dbReference type="EMBL" id="PRY48071.1"/>
    </source>
</evidence>
<gene>
    <name evidence="2" type="ORF">B0I27_1165</name>
</gene>
<dbReference type="AlphaFoldDB" id="A0A2T0TR04"/>
<feature type="chain" id="PRO_5015529067" description="Endosialidase-like protein" evidence="1">
    <location>
        <begin position="19"/>
        <end position="354"/>
    </location>
</feature>
<sequence length="354" mass="38290">MKNLIILLVVVLTSKLSAQTNQIQSSGNVGIGTTSPTDLLEVNTGNSRRGITIKGDGEQNVVNDLLFTVNTRPVFNLNQPHTWHISHRKDGYFSNNTVGESSLEFYADRSSDYLAPLSFKSNGDVILVSSKAAITGNVGIGVTNPAGKLHIGAPLDGSSSIRIGSASAGNKNVPLGSSPGGYNIDFHTWRDVVPDQIGARIRAERVNNHQNNNALVQSMDLAFYTSIGGIQSDLTEKLRIKSDGSVCIGTLDSRGSKLAVAGGVIAESIKVKLQGNWPDYVFESTYELEELTAIERFIKMNKHLPGIPSAKEVSANGLDIGEMNGKLLQKIEELTLHIIEQSKRIERLEARKVK</sequence>
<dbReference type="EMBL" id="PVTH01000016">
    <property type="protein sequence ID" value="PRY48071.1"/>
    <property type="molecule type" value="Genomic_DNA"/>
</dbReference>
<dbReference type="RefSeq" id="WP_106295556.1">
    <property type="nucleotide sequence ID" value="NZ_PVTH01000016.1"/>
</dbReference>
<dbReference type="Proteomes" id="UP000238034">
    <property type="component" value="Unassembled WGS sequence"/>
</dbReference>
<reference evidence="2 3" key="1">
    <citation type="submission" date="2018-03" db="EMBL/GenBank/DDBJ databases">
        <title>Genomic Encyclopedia of Type Strains, Phase III (KMG-III): the genomes of soil and plant-associated and newly described type strains.</title>
        <authorList>
            <person name="Whitman W."/>
        </authorList>
    </citation>
    <scope>NUCLEOTIDE SEQUENCE [LARGE SCALE GENOMIC DNA]</scope>
    <source>
        <strain evidence="2 3">CGMCC 1.9313</strain>
    </source>
</reference>
<name>A0A2T0TR04_9SPHI</name>
<dbReference type="OrthoDB" id="9808753at2"/>
<keyword evidence="3" id="KW-1185">Reference proteome</keyword>
<keyword evidence="1" id="KW-0732">Signal</keyword>
<proteinExistence type="predicted"/>
<accession>A0A2T0TR04</accession>
<feature type="signal peptide" evidence="1">
    <location>
        <begin position="1"/>
        <end position="18"/>
    </location>
</feature>
<evidence type="ECO:0008006" key="4">
    <source>
        <dbReference type="Google" id="ProtNLM"/>
    </source>
</evidence>
<evidence type="ECO:0000256" key="1">
    <source>
        <dbReference type="SAM" id="SignalP"/>
    </source>
</evidence>
<evidence type="ECO:0000313" key="3">
    <source>
        <dbReference type="Proteomes" id="UP000238034"/>
    </source>
</evidence>
<protein>
    <recommendedName>
        <fullName evidence="4">Endosialidase-like protein</fullName>
    </recommendedName>
</protein>
<comment type="caution">
    <text evidence="2">The sequence shown here is derived from an EMBL/GenBank/DDBJ whole genome shotgun (WGS) entry which is preliminary data.</text>
</comment>
<organism evidence="2 3">
    <name type="scientific">Arcticibacter pallidicorallinus</name>
    <dbReference type="NCBI Taxonomy" id="1259464"/>
    <lineage>
        <taxon>Bacteria</taxon>
        <taxon>Pseudomonadati</taxon>
        <taxon>Bacteroidota</taxon>
        <taxon>Sphingobacteriia</taxon>
        <taxon>Sphingobacteriales</taxon>
        <taxon>Sphingobacteriaceae</taxon>
        <taxon>Arcticibacter</taxon>
    </lineage>
</organism>